<evidence type="ECO:0000256" key="1">
    <source>
        <dbReference type="ARBA" id="ARBA00006233"/>
    </source>
</evidence>
<comment type="similarity">
    <text evidence="1">Belongs to the NATD1 family.</text>
</comment>
<organism evidence="6 7">
    <name type="scientific">Sus scrofa</name>
    <name type="common">Pig</name>
    <dbReference type="NCBI Taxonomy" id="9823"/>
    <lineage>
        <taxon>Eukaryota</taxon>
        <taxon>Metazoa</taxon>
        <taxon>Chordata</taxon>
        <taxon>Craniata</taxon>
        <taxon>Vertebrata</taxon>
        <taxon>Euteleostomi</taxon>
        <taxon>Mammalia</taxon>
        <taxon>Eutheria</taxon>
        <taxon>Laurasiatheria</taxon>
        <taxon>Artiodactyla</taxon>
        <taxon>Suina</taxon>
        <taxon>Suidae</taxon>
        <taxon>Sus</taxon>
    </lineage>
</organism>
<dbReference type="PANTHER" id="PTHR31435">
    <property type="entry name" value="PROTEIN NATD1"/>
    <property type="match status" value="1"/>
</dbReference>
<evidence type="ECO:0000313" key="6">
    <source>
        <dbReference type="Ensembl" id="ENSSSCP00015011120.1"/>
    </source>
</evidence>
<dbReference type="Ensembl" id="ENSSSCT00015028400.1">
    <property type="protein sequence ID" value="ENSSSCP00015011120.1"/>
    <property type="gene ID" value="ENSSSCG00015021462.1"/>
</dbReference>
<evidence type="ECO:0000259" key="5">
    <source>
        <dbReference type="Pfam" id="PF14542"/>
    </source>
</evidence>
<accession>A0A8D0N3F7</accession>
<evidence type="ECO:0000256" key="3">
    <source>
        <dbReference type="ARBA" id="ARBA00031876"/>
    </source>
</evidence>
<dbReference type="PANTHER" id="PTHR31435:SF9">
    <property type="entry name" value="PROTEIN NATD1"/>
    <property type="match status" value="1"/>
</dbReference>
<gene>
    <name evidence="6" type="primary">TMEM11</name>
</gene>
<evidence type="ECO:0000256" key="2">
    <source>
        <dbReference type="ARBA" id="ARBA00020243"/>
    </source>
</evidence>
<evidence type="ECO:0000313" key="7">
    <source>
        <dbReference type="Proteomes" id="UP000694726"/>
    </source>
</evidence>
<protein>
    <recommendedName>
        <fullName evidence="2">Protein NATD1</fullName>
    </recommendedName>
    <alternativeName>
        <fullName evidence="3">N-acetyltransferase domain-containing protein 1</fullName>
    </alternativeName>
</protein>
<proteinExistence type="inferred from homology"/>
<reference evidence="6" key="1">
    <citation type="submission" date="2025-08" db="UniProtKB">
        <authorList>
            <consortium name="Ensembl"/>
        </authorList>
    </citation>
    <scope>IDENTIFICATION</scope>
</reference>
<name>A0A8D0N3F7_PIG</name>
<feature type="region of interest" description="Disordered" evidence="4">
    <location>
        <begin position="60"/>
        <end position="93"/>
    </location>
</feature>
<dbReference type="Proteomes" id="UP000694726">
    <property type="component" value="Unplaced"/>
</dbReference>
<dbReference type="InterPro" id="IPR031165">
    <property type="entry name" value="GNAT_YJDJ"/>
</dbReference>
<dbReference type="InterPro" id="IPR016181">
    <property type="entry name" value="Acyl_CoA_acyltransferase"/>
</dbReference>
<feature type="domain" description="N-acetyltransferase" evidence="5">
    <location>
        <begin position="210"/>
        <end position="255"/>
    </location>
</feature>
<dbReference type="Pfam" id="PF14542">
    <property type="entry name" value="Acetyltransf_CG"/>
    <property type="match status" value="1"/>
</dbReference>
<sequence>KAVRRTYFPGSRRVSKERFLQLPGLGCARAHSKRLISGGCEGIGGNCPVGLHTFLRSGRGAGGWRGGGPVSSGPDARGPRAQARGWEPRGAFKSQTECIKTERPRAHWPRAARDRTADFLPPPFCCCRRRRRRRRRVSVSEPPPAVGLPVRVRARLLQSRPPAPLRSPARRAPPARVRAPMAQSPAAVPPGAPEQGCPIRVEHDRRRRQFTVRLNGCHDRAVLLYEYVGKRIVDLQHTEVPDAYRGRGIAKHLAKVGAWEGSCSPHGGDPPRRPGLFTRAAAVAHSQHLSGWRLVLGRGLQGHRHLLRVGSWLAGPSIQQVVGAQWTLW</sequence>
<dbReference type="SUPFAM" id="SSF55729">
    <property type="entry name" value="Acyl-CoA N-acyltransferases (Nat)"/>
    <property type="match status" value="1"/>
</dbReference>
<dbReference type="Gene3D" id="3.40.630.30">
    <property type="match status" value="1"/>
</dbReference>
<dbReference type="InterPro" id="IPR045057">
    <property type="entry name" value="Gcn5-rel_NAT"/>
</dbReference>
<dbReference type="AlphaFoldDB" id="A0A8D0N3F7"/>
<feature type="compositionally biased region" description="Gly residues" evidence="4">
    <location>
        <begin position="60"/>
        <end position="70"/>
    </location>
</feature>
<evidence type="ECO:0000256" key="4">
    <source>
        <dbReference type="SAM" id="MobiDB-lite"/>
    </source>
</evidence>